<dbReference type="Gene3D" id="3.40.50.720">
    <property type="entry name" value="NAD(P)-binding Rossmann-like Domain"/>
    <property type="match status" value="1"/>
</dbReference>
<organism evidence="6 7">
    <name type="scientific">Thermoproteus tenax (strain ATCC 35583 / DSM 2078 / JCM 9277 / NBRC 100435 / Kra 1)</name>
    <dbReference type="NCBI Taxonomy" id="768679"/>
    <lineage>
        <taxon>Archaea</taxon>
        <taxon>Thermoproteota</taxon>
        <taxon>Thermoprotei</taxon>
        <taxon>Thermoproteales</taxon>
        <taxon>Thermoproteaceae</taxon>
        <taxon>Thermoproteus</taxon>
    </lineage>
</organism>
<keyword evidence="3 6" id="KW-0560">Oxidoreductase</keyword>
<evidence type="ECO:0000256" key="5">
    <source>
        <dbReference type="ARBA" id="ARBA00023244"/>
    </source>
</evidence>
<dbReference type="EC" id="1.3.1.76" evidence="2"/>
<dbReference type="HOGENOM" id="CLU_011276_8_2_2"/>
<proteinExistence type="predicted"/>
<dbReference type="EMBL" id="FN869859">
    <property type="protein sequence ID" value="CCC82182.1"/>
    <property type="molecule type" value="Genomic_DNA"/>
</dbReference>
<dbReference type="PANTHER" id="PTHR35330">
    <property type="entry name" value="SIROHEME BIOSYNTHESIS PROTEIN MET8"/>
    <property type="match status" value="1"/>
</dbReference>
<dbReference type="Pfam" id="PF13241">
    <property type="entry name" value="NAD_binding_7"/>
    <property type="match status" value="1"/>
</dbReference>
<reference evidence="6 7" key="1">
    <citation type="journal article" date="2011" name="PLoS ONE">
        <title>The complete genome sequence of Thermoproteus tenax: a physiologically versatile member of the Crenarchaeota.</title>
        <authorList>
            <person name="Siebers B."/>
            <person name="Zaparty M."/>
            <person name="Raddatz G."/>
            <person name="Tjaden B."/>
            <person name="Albers S.V."/>
            <person name="Bell S.D."/>
            <person name="Blombach F."/>
            <person name="Kletzin A."/>
            <person name="Kyrpides N."/>
            <person name="Lanz C."/>
            <person name="Plagens A."/>
            <person name="Rampp M."/>
            <person name="Rosinus A."/>
            <person name="von Jan M."/>
            <person name="Makarova K.S."/>
            <person name="Klenk H.P."/>
            <person name="Schuster S.C."/>
            <person name="Hensel R."/>
        </authorList>
    </citation>
    <scope>NUCLEOTIDE SEQUENCE [LARGE SCALE GENOMIC DNA]</scope>
    <source>
        <strain evidence="7">ATCC 35583 / DSM 2078 / JCM 9277 / NBRC 100435 / Kra 1</strain>
    </source>
</reference>
<gene>
    <name evidence="6" type="ordered locus">TTX_1556</name>
</gene>
<dbReference type="GO" id="GO:0019354">
    <property type="term" value="P:siroheme biosynthetic process"/>
    <property type="evidence" value="ECO:0007669"/>
    <property type="project" value="UniProtKB-UniPathway"/>
</dbReference>
<dbReference type="UniPathway" id="UPA00262">
    <property type="reaction ID" value="UER00222"/>
</dbReference>
<accession>G4RKT7</accession>
<dbReference type="SUPFAM" id="SSF75615">
    <property type="entry name" value="Siroheme synthase middle domains-like"/>
    <property type="match status" value="1"/>
</dbReference>
<dbReference type="PATRIC" id="fig|768679.9.peg.1576"/>
<dbReference type="STRING" id="768679.TTX_1556"/>
<evidence type="ECO:0000256" key="1">
    <source>
        <dbReference type="ARBA" id="ARBA00005010"/>
    </source>
</evidence>
<dbReference type="InterPro" id="IPR036291">
    <property type="entry name" value="NAD(P)-bd_dom_sf"/>
</dbReference>
<keyword evidence="4" id="KW-0520">NAD</keyword>
<dbReference type="PANTHER" id="PTHR35330:SF1">
    <property type="entry name" value="SIROHEME BIOSYNTHESIS PROTEIN MET8"/>
    <property type="match status" value="1"/>
</dbReference>
<keyword evidence="7" id="KW-1185">Reference proteome</keyword>
<dbReference type="GO" id="GO:0004325">
    <property type="term" value="F:ferrochelatase activity"/>
    <property type="evidence" value="ECO:0007669"/>
    <property type="project" value="InterPro"/>
</dbReference>
<name>G4RKT7_THETK</name>
<dbReference type="KEGG" id="ttn:TTX_1556"/>
<dbReference type="GeneID" id="11262434"/>
<dbReference type="GO" id="GO:0043115">
    <property type="term" value="F:precorrin-2 dehydrogenase activity"/>
    <property type="evidence" value="ECO:0007669"/>
    <property type="project" value="UniProtKB-EC"/>
</dbReference>
<dbReference type="SUPFAM" id="SSF51735">
    <property type="entry name" value="NAD(P)-binding Rossmann-fold domains"/>
    <property type="match status" value="1"/>
</dbReference>
<dbReference type="eggNOG" id="arCOG01044">
    <property type="taxonomic scope" value="Archaea"/>
</dbReference>
<dbReference type="RefSeq" id="WP_014127436.1">
    <property type="nucleotide sequence ID" value="NC_016070.1"/>
</dbReference>
<keyword evidence="5" id="KW-0627">Porphyrin biosynthesis</keyword>
<protein>
    <recommendedName>
        <fullName evidence="2">precorrin-2 dehydrogenase</fullName>
        <ecNumber evidence="2">1.3.1.76</ecNumber>
    </recommendedName>
</protein>
<dbReference type="OrthoDB" id="10510at2157"/>
<evidence type="ECO:0000256" key="3">
    <source>
        <dbReference type="ARBA" id="ARBA00023002"/>
    </source>
</evidence>
<evidence type="ECO:0000313" key="6">
    <source>
        <dbReference type="EMBL" id="CCC82182.1"/>
    </source>
</evidence>
<dbReference type="InterPro" id="IPR028161">
    <property type="entry name" value="Met8-like"/>
</dbReference>
<dbReference type="Proteomes" id="UP000002654">
    <property type="component" value="Chromosome"/>
</dbReference>
<evidence type="ECO:0000256" key="4">
    <source>
        <dbReference type="ARBA" id="ARBA00023027"/>
    </source>
</evidence>
<evidence type="ECO:0000313" key="7">
    <source>
        <dbReference type="Proteomes" id="UP000002654"/>
    </source>
</evidence>
<comment type="pathway">
    <text evidence="1">Porphyrin-containing compound metabolism; siroheme biosynthesis; sirohydrochlorin from precorrin-2: step 1/1.</text>
</comment>
<dbReference type="AlphaFoldDB" id="G4RKT7"/>
<dbReference type="PaxDb" id="768679-TTX_1556"/>
<evidence type="ECO:0000256" key="2">
    <source>
        <dbReference type="ARBA" id="ARBA00012400"/>
    </source>
</evidence>
<sequence>MRIPLWIDASRLRVLIFGGGSVGLRRARLFANSGAQVLVAALDFKERGPYDILVVDLTRSDVDRLIRWADLIVIAVNDQRIASDLYERASRAGKLVNDATNAERTHVVVPYFRDIGGVRVATTSEGAAGTPARLALDVIEDCLAKSWIPTFFKAYSTAKAEAKRSIAEAKKRLAFYQELVEDELFMGYVRDGDLDKAIYRAREILKKYAG</sequence>